<dbReference type="RefSeq" id="WP_066598932.1">
    <property type="nucleotide sequence ID" value="NZ_FORY01000053.1"/>
</dbReference>
<dbReference type="STRING" id="576117.SAMN04488138_1532"/>
<evidence type="ECO:0000313" key="1">
    <source>
        <dbReference type="EMBL" id="SFK18350.1"/>
    </source>
</evidence>
<organism evidence="1 2">
    <name type="scientific">Celeribacter halophilus</name>
    <dbReference type="NCBI Taxonomy" id="576117"/>
    <lineage>
        <taxon>Bacteria</taxon>
        <taxon>Pseudomonadati</taxon>
        <taxon>Pseudomonadota</taxon>
        <taxon>Alphaproteobacteria</taxon>
        <taxon>Rhodobacterales</taxon>
        <taxon>Roseobacteraceae</taxon>
        <taxon>Celeribacter</taxon>
    </lineage>
</organism>
<reference evidence="1 2" key="1">
    <citation type="submission" date="2016-10" db="EMBL/GenBank/DDBJ databases">
        <authorList>
            <person name="de Groot N.N."/>
        </authorList>
    </citation>
    <scope>NUCLEOTIDE SEQUENCE [LARGE SCALE GENOMIC DNA]</scope>
    <source>
        <strain evidence="1 2">CGMCC 1.8891</strain>
    </source>
</reference>
<evidence type="ECO:0000313" key="2">
    <source>
        <dbReference type="Proteomes" id="UP000183299"/>
    </source>
</evidence>
<dbReference type="EMBL" id="FORY01000053">
    <property type="protein sequence ID" value="SFK18350.1"/>
    <property type="molecule type" value="Genomic_DNA"/>
</dbReference>
<name>A0A1I3XFT8_9RHOB</name>
<keyword evidence="2" id="KW-1185">Reference proteome</keyword>
<accession>A0A1I3XFT8</accession>
<gene>
    <name evidence="1" type="ORF">SAMN04488138_1532</name>
</gene>
<dbReference type="AlphaFoldDB" id="A0A1I3XFT8"/>
<proteinExistence type="predicted"/>
<sequence length="76" mass="8407">MTTGWIYPYGYESPAPAPDGFRLEVETDLFLGLYVRWRYVREESERVAYPAIDPPALGYQGIGPVASAQVKGGDPV</sequence>
<protein>
    <submittedName>
        <fullName evidence="1">Uncharacterized protein</fullName>
    </submittedName>
</protein>
<dbReference type="Proteomes" id="UP000183299">
    <property type="component" value="Unassembled WGS sequence"/>
</dbReference>